<comment type="caution">
    <text evidence="1">The sequence shown here is derived from an EMBL/GenBank/DDBJ whole genome shotgun (WGS) entry which is preliminary data.</text>
</comment>
<dbReference type="AlphaFoldDB" id="A0A8J5NB28"/>
<proteinExistence type="predicted"/>
<organism evidence="1 2">
    <name type="scientific">Homarus americanus</name>
    <name type="common">American lobster</name>
    <dbReference type="NCBI Taxonomy" id="6706"/>
    <lineage>
        <taxon>Eukaryota</taxon>
        <taxon>Metazoa</taxon>
        <taxon>Ecdysozoa</taxon>
        <taxon>Arthropoda</taxon>
        <taxon>Crustacea</taxon>
        <taxon>Multicrustacea</taxon>
        <taxon>Malacostraca</taxon>
        <taxon>Eumalacostraca</taxon>
        <taxon>Eucarida</taxon>
        <taxon>Decapoda</taxon>
        <taxon>Pleocyemata</taxon>
        <taxon>Astacidea</taxon>
        <taxon>Nephropoidea</taxon>
        <taxon>Nephropidae</taxon>
        <taxon>Homarus</taxon>
    </lineage>
</organism>
<gene>
    <name evidence="1" type="ORF">Hamer_G009024</name>
</gene>
<dbReference type="EMBL" id="JAHLQT010003582">
    <property type="protein sequence ID" value="KAG7176246.1"/>
    <property type="molecule type" value="Genomic_DNA"/>
</dbReference>
<dbReference type="Proteomes" id="UP000747542">
    <property type="component" value="Unassembled WGS sequence"/>
</dbReference>
<evidence type="ECO:0000313" key="1">
    <source>
        <dbReference type="EMBL" id="KAG7176246.1"/>
    </source>
</evidence>
<protein>
    <submittedName>
        <fullName evidence="1">Uncharacterized protein</fullName>
    </submittedName>
</protein>
<name>A0A8J5NB28_HOMAM</name>
<evidence type="ECO:0000313" key="2">
    <source>
        <dbReference type="Proteomes" id="UP000747542"/>
    </source>
</evidence>
<keyword evidence="2" id="KW-1185">Reference proteome</keyword>
<reference evidence="1" key="1">
    <citation type="journal article" date="2021" name="Sci. Adv.">
        <title>The American lobster genome reveals insights on longevity, neural, and immune adaptations.</title>
        <authorList>
            <person name="Polinski J.M."/>
            <person name="Zimin A.V."/>
            <person name="Clark K.F."/>
            <person name="Kohn A.B."/>
            <person name="Sadowski N."/>
            <person name="Timp W."/>
            <person name="Ptitsyn A."/>
            <person name="Khanna P."/>
            <person name="Romanova D.Y."/>
            <person name="Williams P."/>
            <person name="Greenwood S.J."/>
            <person name="Moroz L.L."/>
            <person name="Walt D.R."/>
            <person name="Bodnar A.G."/>
        </authorList>
    </citation>
    <scope>NUCLEOTIDE SEQUENCE</scope>
    <source>
        <strain evidence="1">GMGI-L3</strain>
    </source>
</reference>
<accession>A0A8J5NB28</accession>
<sequence length="111" mass="12271">MVAFFSHVSSHDLGYRTGTQGFKSIFHELSTQCTRERSDIVENTHGIVCIGNLVGDSDACECPIPTSTDHLVQSVGRSGSEKVVGESLFRVCRDWPASDDLIYMLWCSSRV</sequence>